<evidence type="ECO:0000256" key="6">
    <source>
        <dbReference type="ARBA" id="ARBA00012483"/>
    </source>
</evidence>
<feature type="domain" description="RING-type" evidence="19">
    <location>
        <begin position="602"/>
        <end position="644"/>
    </location>
</feature>
<feature type="compositionally biased region" description="Low complexity" evidence="18">
    <location>
        <begin position="163"/>
        <end position="173"/>
    </location>
</feature>
<dbReference type="InterPro" id="IPR051878">
    <property type="entry name" value="ZNRF_ubiq-protein_ligase"/>
</dbReference>
<feature type="compositionally biased region" description="Polar residues" evidence="18">
    <location>
        <begin position="142"/>
        <end position="153"/>
    </location>
</feature>
<keyword evidence="22" id="KW-1185">Reference proteome</keyword>
<dbReference type="InterPro" id="IPR011011">
    <property type="entry name" value="Znf_FYVE_PHD"/>
</dbReference>
<protein>
    <recommendedName>
        <fullName evidence="6">RING-type E3 ubiquitin transferase</fullName>
        <ecNumber evidence="6">2.3.2.27</ecNumber>
    </recommendedName>
</protein>
<evidence type="ECO:0000256" key="2">
    <source>
        <dbReference type="ARBA" id="ARBA00004170"/>
    </source>
</evidence>
<evidence type="ECO:0000313" key="22">
    <source>
        <dbReference type="Proteomes" id="UP000537989"/>
    </source>
</evidence>
<dbReference type="Proteomes" id="UP000537989">
    <property type="component" value="Unassembled WGS sequence"/>
</dbReference>
<comment type="catalytic activity">
    <reaction evidence="1">
        <text>S-ubiquitinyl-[E2 ubiquitin-conjugating enzyme]-L-cysteine + [acceptor protein]-L-lysine = [E2 ubiquitin-conjugating enzyme]-L-cysteine + N(6)-ubiquitinyl-[acceptor protein]-L-lysine.</text>
        <dbReference type="EC" id="2.3.2.27"/>
    </reaction>
</comment>
<dbReference type="CDD" id="cd16489">
    <property type="entry name" value="mRING-CH-C4HC2H_ZNRF"/>
    <property type="match status" value="1"/>
</dbReference>
<evidence type="ECO:0000256" key="18">
    <source>
        <dbReference type="SAM" id="MobiDB-lite"/>
    </source>
</evidence>
<evidence type="ECO:0000256" key="12">
    <source>
        <dbReference type="ARBA" id="ARBA00022786"/>
    </source>
</evidence>
<feature type="domain" description="FYVE-type" evidence="20">
    <location>
        <begin position="293"/>
        <end position="384"/>
    </location>
</feature>
<dbReference type="SMART" id="SM00064">
    <property type="entry name" value="FYVE"/>
    <property type="match status" value="1"/>
</dbReference>
<feature type="compositionally biased region" description="Polar residues" evidence="18">
    <location>
        <begin position="17"/>
        <end position="34"/>
    </location>
</feature>
<keyword evidence="16" id="KW-0449">Lipoprotein</keyword>
<reference evidence="21 22" key="1">
    <citation type="submission" date="2020-02" db="EMBL/GenBank/DDBJ databases">
        <title>Identification and distribution of gene clusters putatively required for synthesis of sphingolipid metabolism inhibitors in phylogenetically diverse species of the filamentous fungus Fusarium.</title>
        <authorList>
            <person name="Kim H.-S."/>
            <person name="Busman M."/>
            <person name="Brown D.W."/>
            <person name="Divon H."/>
            <person name="Uhlig S."/>
            <person name="Proctor R.H."/>
        </authorList>
    </citation>
    <scope>NUCLEOTIDE SEQUENCE [LARGE SCALE GENOMIC DNA]</scope>
    <source>
        <strain evidence="21 22">NRRL 2903</strain>
    </source>
</reference>
<evidence type="ECO:0000256" key="16">
    <source>
        <dbReference type="ARBA" id="ARBA00023288"/>
    </source>
</evidence>
<proteinExistence type="predicted"/>
<keyword evidence="11 17" id="KW-0863">Zinc-finger</keyword>
<keyword evidence="10" id="KW-0967">Endosome</keyword>
<keyword evidence="7" id="KW-0808">Transferase</keyword>
<feature type="compositionally biased region" description="Polar residues" evidence="18">
    <location>
        <begin position="186"/>
        <end position="196"/>
    </location>
</feature>
<keyword evidence="9" id="KW-0479">Metal-binding</keyword>
<evidence type="ECO:0000256" key="4">
    <source>
        <dbReference type="ARBA" id="ARBA00004371"/>
    </source>
</evidence>
<feature type="compositionally biased region" description="Basic and acidic residues" evidence="18">
    <location>
        <begin position="201"/>
        <end position="212"/>
    </location>
</feature>
<dbReference type="EMBL" id="JAAMOD010000149">
    <property type="protein sequence ID" value="KAF5238025.1"/>
    <property type="molecule type" value="Genomic_DNA"/>
</dbReference>
<dbReference type="EC" id="2.3.2.27" evidence="6"/>
<dbReference type="AlphaFoldDB" id="A0AAN6C0J2"/>
<evidence type="ECO:0000256" key="9">
    <source>
        <dbReference type="ARBA" id="ARBA00022723"/>
    </source>
</evidence>
<dbReference type="PROSITE" id="PS50178">
    <property type="entry name" value="ZF_FYVE"/>
    <property type="match status" value="1"/>
</dbReference>
<keyword evidence="13" id="KW-0862">Zinc</keyword>
<evidence type="ECO:0000256" key="14">
    <source>
        <dbReference type="ARBA" id="ARBA00023136"/>
    </source>
</evidence>
<feature type="compositionally biased region" description="Low complexity" evidence="18">
    <location>
        <begin position="495"/>
        <end position="504"/>
    </location>
</feature>
<dbReference type="GO" id="GO:0005768">
    <property type="term" value="C:endosome"/>
    <property type="evidence" value="ECO:0007669"/>
    <property type="project" value="UniProtKB-SubCell"/>
</dbReference>
<evidence type="ECO:0000256" key="13">
    <source>
        <dbReference type="ARBA" id="ARBA00022833"/>
    </source>
</evidence>
<dbReference type="GO" id="GO:0008270">
    <property type="term" value="F:zinc ion binding"/>
    <property type="evidence" value="ECO:0007669"/>
    <property type="project" value="UniProtKB-KW"/>
</dbReference>
<evidence type="ECO:0000259" key="20">
    <source>
        <dbReference type="PROSITE" id="PS50178"/>
    </source>
</evidence>
<keyword evidence="8" id="KW-0519">Myristate</keyword>
<dbReference type="InterPro" id="IPR001841">
    <property type="entry name" value="Znf_RING"/>
</dbReference>
<comment type="caution">
    <text evidence="21">The sequence shown here is derived from an EMBL/GenBank/DDBJ whole genome shotgun (WGS) entry which is preliminary data.</text>
</comment>
<evidence type="ECO:0000256" key="5">
    <source>
        <dbReference type="ARBA" id="ARBA00004906"/>
    </source>
</evidence>
<feature type="compositionally biased region" description="Low complexity" evidence="18">
    <location>
        <begin position="467"/>
        <end position="477"/>
    </location>
</feature>
<dbReference type="SMART" id="SM00184">
    <property type="entry name" value="RING"/>
    <property type="match status" value="1"/>
</dbReference>
<evidence type="ECO:0000256" key="3">
    <source>
        <dbReference type="ARBA" id="ARBA00004177"/>
    </source>
</evidence>
<dbReference type="SUPFAM" id="SSF57903">
    <property type="entry name" value="FYVE/PHD zinc finger"/>
    <property type="match status" value="1"/>
</dbReference>
<evidence type="ECO:0000256" key="17">
    <source>
        <dbReference type="PROSITE-ProRule" id="PRU00175"/>
    </source>
</evidence>
<dbReference type="SUPFAM" id="SSF57850">
    <property type="entry name" value="RING/U-box"/>
    <property type="match status" value="1"/>
</dbReference>
<comment type="subcellular location">
    <subcellularLocation>
        <location evidence="3">Endosome</location>
    </subcellularLocation>
    <subcellularLocation>
        <location evidence="4">Lysosome</location>
    </subcellularLocation>
    <subcellularLocation>
        <location evidence="2">Membrane</location>
        <topology evidence="2">Peripheral membrane protein</topology>
    </subcellularLocation>
</comment>
<dbReference type="GO" id="GO:0043161">
    <property type="term" value="P:proteasome-mediated ubiquitin-dependent protein catabolic process"/>
    <property type="evidence" value="ECO:0007669"/>
    <property type="project" value="TreeGrafter"/>
</dbReference>
<feature type="compositionally biased region" description="Polar residues" evidence="18">
    <location>
        <begin position="233"/>
        <end position="243"/>
    </location>
</feature>
<evidence type="ECO:0000256" key="1">
    <source>
        <dbReference type="ARBA" id="ARBA00000900"/>
    </source>
</evidence>
<feature type="region of interest" description="Disordered" evidence="18">
    <location>
        <begin position="95"/>
        <end position="293"/>
    </location>
</feature>
<accession>A0AAN6C0J2</accession>
<feature type="region of interest" description="Disordered" evidence="18">
    <location>
        <begin position="459"/>
        <end position="528"/>
    </location>
</feature>
<evidence type="ECO:0000256" key="8">
    <source>
        <dbReference type="ARBA" id="ARBA00022707"/>
    </source>
</evidence>
<dbReference type="InterPro" id="IPR017455">
    <property type="entry name" value="Znf_FYVE-rel"/>
</dbReference>
<dbReference type="GO" id="GO:0016020">
    <property type="term" value="C:membrane"/>
    <property type="evidence" value="ECO:0007669"/>
    <property type="project" value="UniProtKB-SubCell"/>
</dbReference>
<dbReference type="InterPro" id="IPR013083">
    <property type="entry name" value="Znf_RING/FYVE/PHD"/>
</dbReference>
<keyword evidence="15" id="KW-0458">Lysosome</keyword>
<feature type="compositionally biased region" description="Pro residues" evidence="18">
    <location>
        <begin position="380"/>
        <end position="391"/>
    </location>
</feature>
<evidence type="ECO:0000259" key="19">
    <source>
        <dbReference type="PROSITE" id="PS50089"/>
    </source>
</evidence>
<sequence length="650" mass="71482">MASPSGASGHLGPESAGDSSAPMSSNPQSPPCSMNSDDSQNENDQHDQHDQEQEQEQDQDHDQNNDQEPTCPWRTSRFNHQECSRFLDCPSHAIERSLSESGEQDRESIHSSHSPEIHPPDNDREQTDQQTSRFSDQELAQGVNNENSPQSTPADEPDDDGDATSATTDIATSAEEDAGTAVAQEPEQSSDSQQNIEMDDSESRSRNRRSDQQDSQNTPNTPSEHSEHMQRPSRVTSATNTQRAQRRYATPSRERMDAPLPSLRPLEEALPPLPRSARQSVSSDSQRPRWQPDNEVTYCPICHTQFSFFVRKHHCRKCGRVVCNSCSPHRIIIPHQYIVRPPGSEAAMHQSLLVDGLGAGYFDVNDMSGGERVRLCNPCVPDPNTAPPQSPGPQATLSPRVPHSRSRSSIGDAYGTLQSSNRHGAVFAPGTSGDPYRYLSPRIRSVTMVFLPPLSEFAPDTNSQLQGSASSGSSPSNSHRRRSGAHQTPIERFLASAQAASPSSYPERYSSLGESSSRQRALPPTPQIAEEDECPICHRELPSSSLPNAEALRESHITTCIQTHSTYGTPRGGEGGAPVAPRRTGMYTYVATEKDCIDDAECTICLEEFTVGVPMARLECLCRFHRACISSWFVKHPGRCPVHQHDGFGY</sequence>
<feature type="compositionally biased region" description="Basic and acidic residues" evidence="18">
    <location>
        <begin position="43"/>
        <end position="64"/>
    </location>
</feature>
<evidence type="ECO:0000256" key="15">
    <source>
        <dbReference type="ARBA" id="ARBA00023228"/>
    </source>
</evidence>
<dbReference type="PANTHER" id="PTHR46661">
    <property type="entry name" value="E3 UBIQUITIN-PROTEIN LIGASE ZNRF1-LIKE PROTEIN"/>
    <property type="match status" value="1"/>
</dbReference>
<dbReference type="GO" id="GO:0070936">
    <property type="term" value="P:protein K48-linked ubiquitination"/>
    <property type="evidence" value="ECO:0007669"/>
    <property type="project" value="TreeGrafter"/>
</dbReference>
<name>A0AAN6C0J2_FUSAU</name>
<evidence type="ECO:0000256" key="11">
    <source>
        <dbReference type="ARBA" id="ARBA00022771"/>
    </source>
</evidence>
<dbReference type="PANTHER" id="PTHR46661:SF4">
    <property type="entry name" value="RING-TYPE DOMAIN-CONTAINING PROTEIN"/>
    <property type="match status" value="1"/>
</dbReference>
<dbReference type="Pfam" id="PF01363">
    <property type="entry name" value="FYVE"/>
    <property type="match status" value="1"/>
</dbReference>
<feature type="region of interest" description="Disordered" evidence="18">
    <location>
        <begin position="379"/>
        <end position="417"/>
    </location>
</feature>
<feature type="region of interest" description="Disordered" evidence="18">
    <location>
        <begin position="1"/>
        <end position="75"/>
    </location>
</feature>
<comment type="pathway">
    <text evidence="5">Protein modification; protein ubiquitination.</text>
</comment>
<evidence type="ECO:0000256" key="10">
    <source>
        <dbReference type="ARBA" id="ARBA00022753"/>
    </source>
</evidence>
<dbReference type="Pfam" id="PF13639">
    <property type="entry name" value="zf-RING_2"/>
    <property type="match status" value="1"/>
</dbReference>
<gene>
    <name evidence="21" type="ORF">FAUST_5748</name>
</gene>
<dbReference type="Gene3D" id="3.30.40.10">
    <property type="entry name" value="Zinc/RING finger domain, C3HC4 (zinc finger)"/>
    <property type="match status" value="2"/>
</dbReference>
<organism evidence="21 22">
    <name type="scientific">Fusarium austroamericanum</name>
    <dbReference type="NCBI Taxonomy" id="282268"/>
    <lineage>
        <taxon>Eukaryota</taxon>
        <taxon>Fungi</taxon>
        <taxon>Dikarya</taxon>
        <taxon>Ascomycota</taxon>
        <taxon>Pezizomycotina</taxon>
        <taxon>Sordariomycetes</taxon>
        <taxon>Hypocreomycetidae</taxon>
        <taxon>Hypocreales</taxon>
        <taxon>Nectriaceae</taxon>
        <taxon>Fusarium</taxon>
    </lineage>
</organism>
<dbReference type="InterPro" id="IPR000306">
    <property type="entry name" value="Znf_FYVE"/>
</dbReference>
<dbReference type="PROSITE" id="PS50089">
    <property type="entry name" value="ZF_RING_2"/>
    <property type="match status" value="1"/>
</dbReference>
<feature type="compositionally biased region" description="Low complexity" evidence="18">
    <location>
        <begin position="258"/>
        <end position="270"/>
    </location>
</feature>
<evidence type="ECO:0000313" key="21">
    <source>
        <dbReference type="EMBL" id="KAF5238025.1"/>
    </source>
</evidence>
<feature type="compositionally biased region" description="Basic and acidic residues" evidence="18">
    <location>
        <begin position="95"/>
        <end position="127"/>
    </location>
</feature>
<keyword evidence="14" id="KW-0472">Membrane</keyword>
<dbReference type="GO" id="GO:0061630">
    <property type="term" value="F:ubiquitin protein ligase activity"/>
    <property type="evidence" value="ECO:0007669"/>
    <property type="project" value="UniProtKB-EC"/>
</dbReference>
<evidence type="ECO:0000256" key="7">
    <source>
        <dbReference type="ARBA" id="ARBA00022679"/>
    </source>
</evidence>
<keyword evidence="12" id="KW-0833">Ubl conjugation pathway</keyword>